<dbReference type="AlphaFoldDB" id="A0AAJ1QU35"/>
<evidence type="ECO:0000256" key="1">
    <source>
        <dbReference type="SAM" id="Phobius"/>
    </source>
</evidence>
<feature type="transmembrane region" description="Helical" evidence="1">
    <location>
        <begin position="84"/>
        <end position="101"/>
    </location>
</feature>
<gene>
    <name evidence="2" type="ORF">QWY81_01230</name>
</gene>
<proteinExistence type="predicted"/>
<sequence>MNSLNLLPFFPFYDRVLTAYDLLMFSFGSFVVISFLLFYYHKIPKNNSTKSKLDHPLYQSGDILLQSNSTDVGFKIDERKMSSLVTILACILILLIAFTPFQDFLRL</sequence>
<dbReference type="EMBL" id="JAUFQH010000003">
    <property type="protein sequence ID" value="MDN3618070.1"/>
    <property type="molecule type" value="Genomic_DNA"/>
</dbReference>
<feature type="transmembrane region" description="Helical" evidence="1">
    <location>
        <begin position="20"/>
        <end position="40"/>
    </location>
</feature>
<dbReference type="RefSeq" id="WP_261972201.1">
    <property type="nucleotide sequence ID" value="NZ_CP103460.1"/>
</dbReference>
<keyword evidence="1" id="KW-1133">Transmembrane helix</keyword>
<organism evidence="2 3">
    <name type="scientific">Polaribacter sejongensis</name>
    <dbReference type="NCBI Taxonomy" id="985043"/>
    <lineage>
        <taxon>Bacteria</taxon>
        <taxon>Pseudomonadati</taxon>
        <taxon>Bacteroidota</taxon>
        <taxon>Flavobacteriia</taxon>
        <taxon>Flavobacteriales</taxon>
        <taxon>Flavobacteriaceae</taxon>
    </lineage>
</organism>
<accession>A0AAJ1QU35</accession>
<reference evidence="2 3" key="1">
    <citation type="journal article" date="2014" name="Int. J. Syst. Evol. Microbiol.">
        <title>Complete genome sequence of Corynebacterium casei LMG S-19264T (=DSM 44701T), isolated from a smear-ripened cheese.</title>
        <authorList>
            <consortium name="US DOE Joint Genome Institute (JGI-PGF)"/>
            <person name="Walter F."/>
            <person name="Albersmeier A."/>
            <person name="Kalinowski J."/>
            <person name="Ruckert C."/>
        </authorList>
    </citation>
    <scope>NUCLEOTIDE SEQUENCE [LARGE SCALE GENOMIC DNA]</scope>
    <source>
        <strain evidence="2 3">CECT 8670</strain>
    </source>
</reference>
<evidence type="ECO:0000313" key="3">
    <source>
        <dbReference type="Proteomes" id="UP001228636"/>
    </source>
</evidence>
<keyword evidence="1" id="KW-0812">Transmembrane</keyword>
<dbReference type="Proteomes" id="UP001228636">
    <property type="component" value="Unassembled WGS sequence"/>
</dbReference>
<comment type="caution">
    <text evidence="2">The sequence shown here is derived from an EMBL/GenBank/DDBJ whole genome shotgun (WGS) entry which is preliminary data.</text>
</comment>
<keyword evidence="1" id="KW-0472">Membrane</keyword>
<evidence type="ECO:0000313" key="2">
    <source>
        <dbReference type="EMBL" id="MDN3618070.1"/>
    </source>
</evidence>
<protein>
    <submittedName>
        <fullName evidence="2">Uncharacterized protein</fullName>
    </submittedName>
</protein>
<name>A0AAJ1QU35_9FLAO</name>